<dbReference type="Gene3D" id="1.10.287.470">
    <property type="entry name" value="Helix hairpin bin"/>
    <property type="match status" value="2"/>
</dbReference>
<dbReference type="PROSITE" id="PS51257">
    <property type="entry name" value="PROKAR_LIPOPROTEIN"/>
    <property type="match status" value="1"/>
</dbReference>
<dbReference type="RefSeq" id="WP_077864876.1">
    <property type="nucleotide sequence ID" value="NZ_LZYZ01000002.1"/>
</dbReference>
<gene>
    <name evidence="5" type="primary">mdtA_1</name>
    <name evidence="5" type="ORF">CLOSAC_15120</name>
</gene>
<organism evidence="5 6">
    <name type="scientific">Clostridium saccharobutylicum</name>
    <dbReference type="NCBI Taxonomy" id="169679"/>
    <lineage>
        <taxon>Bacteria</taxon>
        <taxon>Bacillati</taxon>
        <taxon>Bacillota</taxon>
        <taxon>Clostridia</taxon>
        <taxon>Eubacteriales</taxon>
        <taxon>Clostridiaceae</taxon>
        <taxon>Clostridium</taxon>
    </lineage>
</organism>
<comment type="caution">
    <text evidence="5">The sequence shown here is derived from an EMBL/GenBank/DDBJ whole genome shotgun (WGS) entry which is preliminary data.</text>
</comment>
<dbReference type="InterPro" id="IPR006143">
    <property type="entry name" value="RND_pump_MFP"/>
</dbReference>
<dbReference type="Gene3D" id="2.40.50.100">
    <property type="match status" value="2"/>
</dbReference>
<evidence type="ECO:0000256" key="2">
    <source>
        <dbReference type="SAM" id="Coils"/>
    </source>
</evidence>
<protein>
    <submittedName>
        <fullName evidence="5">Multidrug resistance protein MdtA</fullName>
    </submittedName>
</protein>
<name>A0A1S8NE21_CLOSA</name>
<feature type="domain" description="YknX-like C-terminal permuted SH3-like" evidence="4">
    <location>
        <begin position="340"/>
        <end position="407"/>
    </location>
</feature>
<dbReference type="PANTHER" id="PTHR30469:SF20">
    <property type="entry name" value="EFFLUX RND TRANSPORTER PERIPLASMIC ADAPTOR SUBUNIT"/>
    <property type="match status" value="1"/>
</dbReference>
<dbReference type="SUPFAM" id="SSF111369">
    <property type="entry name" value="HlyD-like secretion proteins"/>
    <property type="match status" value="2"/>
</dbReference>
<reference evidence="5 6" key="1">
    <citation type="submission" date="2016-05" db="EMBL/GenBank/DDBJ databases">
        <title>Microbial solvent formation.</title>
        <authorList>
            <person name="Poehlein A."/>
            <person name="Montoya Solano J.D."/>
            <person name="Flitsch S."/>
            <person name="Krabben P."/>
            <person name="Duerre P."/>
            <person name="Daniel R."/>
        </authorList>
    </citation>
    <scope>NUCLEOTIDE SEQUENCE [LARGE SCALE GENOMIC DNA]</scope>
    <source>
        <strain evidence="5 6">L1-8</strain>
    </source>
</reference>
<evidence type="ECO:0000259" key="4">
    <source>
        <dbReference type="Pfam" id="PF25989"/>
    </source>
</evidence>
<dbReference type="Pfam" id="PF25881">
    <property type="entry name" value="HH_YBHG"/>
    <property type="match status" value="1"/>
</dbReference>
<dbReference type="GO" id="GO:1990281">
    <property type="term" value="C:efflux pump complex"/>
    <property type="evidence" value="ECO:0007669"/>
    <property type="project" value="TreeGrafter"/>
</dbReference>
<evidence type="ECO:0000256" key="1">
    <source>
        <dbReference type="ARBA" id="ARBA00009477"/>
    </source>
</evidence>
<dbReference type="AlphaFoldDB" id="A0A1S8NE21"/>
<feature type="coiled-coil region" evidence="2">
    <location>
        <begin position="97"/>
        <end position="221"/>
    </location>
</feature>
<dbReference type="EMBL" id="LZYZ01000002">
    <property type="protein sequence ID" value="OOM14632.1"/>
    <property type="molecule type" value="Genomic_DNA"/>
</dbReference>
<sequence>MIYKKLCLIVLSGVIFTLLIGCSKSTTASQNNLSQVKQVKAENAKSESINKVSEISGTLQPFEESTVSFEVSGTITSLNVQEGSNVNKDDILATVDSRNYELQVSQAQANVDKASAAVRQTENGAREQQIQQAKLKVEQAETAYNQAVVDFGRNKTLFEAGAITQSDYEKFQNSQSAAQKDLESAKQSYSLITEGATEEEKEQVSAAYDQANSTKEQAELTLSKTSLKSPINGVVISKSISQGQLISAGIPAYKIGNIDKLKVLLSVPDYEISSWKIGDNVSAKLYDDSMDGTVTNIFAATNASTGSINVEVTIDNANHKWHSGQVVTCSHNSEDRQGVFLPKEAVISTGGSSPYVFILKDNKAIRTDVKIGELKNNKLEIKSGVNENDSVIIEGMDRLSDNDDVKVSESDE</sequence>
<accession>A0A1S8NE21</accession>
<evidence type="ECO:0000313" key="6">
    <source>
        <dbReference type="Proteomes" id="UP000191154"/>
    </source>
</evidence>
<evidence type="ECO:0000259" key="3">
    <source>
        <dbReference type="Pfam" id="PF25881"/>
    </source>
</evidence>
<feature type="domain" description="YbhG-like alpha-helical hairpin" evidence="3">
    <location>
        <begin position="96"/>
        <end position="222"/>
    </location>
</feature>
<dbReference type="InterPro" id="IPR058637">
    <property type="entry name" value="YknX-like_C"/>
</dbReference>
<dbReference type="GO" id="GO:0015562">
    <property type="term" value="F:efflux transmembrane transporter activity"/>
    <property type="evidence" value="ECO:0007669"/>
    <property type="project" value="TreeGrafter"/>
</dbReference>
<dbReference type="Pfam" id="PF25989">
    <property type="entry name" value="YknX_C"/>
    <property type="match status" value="1"/>
</dbReference>
<comment type="similarity">
    <text evidence="1">Belongs to the membrane fusion protein (MFP) (TC 8.A.1) family.</text>
</comment>
<keyword evidence="2" id="KW-0175">Coiled coil</keyword>
<dbReference type="InterPro" id="IPR059052">
    <property type="entry name" value="HH_YbhG-like"/>
</dbReference>
<dbReference type="Gene3D" id="2.40.30.170">
    <property type="match status" value="1"/>
</dbReference>
<dbReference type="NCBIfam" id="TIGR01730">
    <property type="entry name" value="RND_mfp"/>
    <property type="match status" value="1"/>
</dbReference>
<proteinExistence type="inferred from homology"/>
<evidence type="ECO:0000313" key="5">
    <source>
        <dbReference type="EMBL" id="OOM14632.1"/>
    </source>
</evidence>
<dbReference type="Proteomes" id="UP000191154">
    <property type="component" value="Unassembled WGS sequence"/>
</dbReference>
<dbReference type="PANTHER" id="PTHR30469">
    <property type="entry name" value="MULTIDRUG RESISTANCE PROTEIN MDTA"/>
    <property type="match status" value="1"/>
</dbReference>
<dbReference type="Gene3D" id="2.40.420.20">
    <property type="match status" value="1"/>
</dbReference>